<organism evidence="2 3">
    <name type="scientific">Rhypophila decipiens</name>
    <dbReference type="NCBI Taxonomy" id="261697"/>
    <lineage>
        <taxon>Eukaryota</taxon>
        <taxon>Fungi</taxon>
        <taxon>Dikarya</taxon>
        <taxon>Ascomycota</taxon>
        <taxon>Pezizomycotina</taxon>
        <taxon>Sordariomycetes</taxon>
        <taxon>Sordariomycetidae</taxon>
        <taxon>Sordariales</taxon>
        <taxon>Naviculisporaceae</taxon>
        <taxon>Rhypophila</taxon>
    </lineage>
</organism>
<evidence type="ECO:0000313" key="2">
    <source>
        <dbReference type="EMBL" id="KAK4205859.1"/>
    </source>
</evidence>
<dbReference type="Proteomes" id="UP001301769">
    <property type="component" value="Unassembled WGS sequence"/>
</dbReference>
<gene>
    <name evidence="2" type="ORF">QBC37DRAFT_407634</name>
</gene>
<reference evidence="2" key="2">
    <citation type="submission" date="2023-05" db="EMBL/GenBank/DDBJ databases">
        <authorList>
            <consortium name="Lawrence Berkeley National Laboratory"/>
            <person name="Steindorff A."/>
            <person name="Hensen N."/>
            <person name="Bonometti L."/>
            <person name="Westerberg I."/>
            <person name="Brannstrom I.O."/>
            <person name="Guillou S."/>
            <person name="Cros-Aarteil S."/>
            <person name="Calhoun S."/>
            <person name="Haridas S."/>
            <person name="Kuo A."/>
            <person name="Mondo S."/>
            <person name="Pangilinan J."/>
            <person name="Riley R."/>
            <person name="Labutti K."/>
            <person name="Andreopoulos B."/>
            <person name="Lipzen A."/>
            <person name="Chen C."/>
            <person name="Yanf M."/>
            <person name="Daum C."/>
            <person name="Ng V."/>
            <person name="Clum A."/>
            <person name="Ohm R."/>
            <person name="Martin F."/>
            <person name="Silar P."/>
            <person name="Natvig D."/>
            <person name="Lalanne C."/>
            <person name="Gautier V."/>
            <person name="Ament-Velasquez S.L."/>
            <person name="Kruys A."/>
            <person name="Hutchinson M.I."/>
            <person name="Powell A.J."/>
            <person name="Barry K."/>
            <person name="Miller A.N."/>
            <person name="Grigoriev I.V."/>
            <person name="Debuchy R."/>
            <person name="Gladieux P."/>
            <person name="Thoren M.H."/>
            <person name="Johannesson H."/>
        </authorList>
    </citation>
    <scope>NUCLEOTIDE SEQUENCE</scope>
    <source>
        <strain evidence="2">PSN293</strain>
    </source>
</reference>
<dbReference type="EMBL" id="MU858728">
    <property type="protein sequence ID" value="KAK4205859.1"/>
    <property type="molecule type" value="Genomic_DNA"/>
</dbReference>
<dbReference type="AlphaFoldDB" id="A0AAN6XSE0"/>
<accession>A0AAN6XSE0</accession>
<protein>
    <submittedName>
        <fullName evidence="2">Uncharacterized protein</fullName>
    </submittedName>
</protein>
<reference evidence="2" key="1">
    <citation type="journal article" date="2023" name="Mol. Phylogenet. Evol.">
        <title>Genome-scale phylogeny and comparative genomics of the fungal order Sordariales.</title>
        <authorList>
            <person name="Hensen N."/>
            <person name="Bonometti L."/>
            <person name="Westerberg I."/>
            <person name="Brannstrom I.O."/>
            <person name="Guillou S."/>
            <person name="Cros-Aarteil S."/>
            <person name="Calhoun S."/>
            <person name="Haridas S."/>
            <person name="Kuo A."/>
            <person name="Mondo S."/>
            <person name="Pangilinan J."/>
            <person name="Riley R."/>
            <person name="LaButti K."/>
            <person name="Andreopoulos B."/>
            <person name="Lipzen A."/>
            <person name="Chen C."/>
            <person name="Yan M."/>
            <person name="Daum C."/>
            <person name="Ng V."/>
            <person name="Clum A."/>
            <person name="Steindorff A."/>
            <person name="Ohm R.A."/>
            <person name="Martin F."/>
            <person name="Silar P."/>
            <person name="Natvig D.O."/>
            <person name="Lalanne C."/>
            <person name="Gautier V."/>
            <person name="Ament-Velasquez S.L."/>
            <person name="Kruys A."/>
            <person name="Hutchinson M.I."/>
            <person name="Powell A.J."/>
            <person name="Barry K."/>
            <person name="Miller A.N."/>
            <person name="Grigoriev I.V."/>
            <person name="Debuchy R."/>
            <person name="Gladieux P."/>
            <person name="Hiltunen Thoren M."/>
            <person name="Johannesson H."/>
        </authorList>
    </citation>
    <scope>NUCLEOTIDE SEQUENCE</scope>
    <source>
        <strain evidence="2">PSN293</strain>
    </source>
</reference>
<evidence type="ECO:0000256" key="1">
    <source>
        <dbReference type="SAM" id="MobiDB-lite"/>
    </source>
</evidence>
<feature type="region of interest" description="Disordered" evidence="1">
    <location>
        <begin position="32"/>
        <end position="51"/>
    </location>
</feature>
<keyword evidence="3" id="KW-1185">Reference proteome</keyword>
<comment type="caution">
    <text evidence="2">The sequence shown here is derived from an EMBL/GenBank/DDBJ whole genome shotgun (WGS) entry which is preliminary data.</text>
</comment>
<proteinExistence type="predicted"/>
<name>A0AAN6XSE0_9PEZI</name>
<sequence length="111" mass="12638">MTIQHQSRFSGGDQESTNKLLQDYLDSVIKEEGNNQPFVAPGTQEERDRNSVKERIVLGPEERAMVRTLNSAYSVIEVWRKLIRAADFKVLRGERKPLPGRTKYQGADGFS</sequence>
<evidence type="ECO:0000313" key="3">
    <source>
        <dbReference type="Proteomes" id="UP001301769"/>
    </source>
</evidence>